<dbReference type="RefSeq" id="WP_184176500.1">
    <property type="nucleotide sequence ID" value="NZ_BMNF01000003.1"/>
</dbReference>
<evidence type="ECO:0000256" key="1">
    <source>
        <dbReference type="ARBA" id="ARBA00023015"/>
    </source>
</evidence>
<dbReference type="Pfam" id="PF00440">
    <property type="entry name" value="TetR_N"/>
    <property type="match status" value="1"/>
</dbReference>
<dbReference type="InterPro" id="IPR001647">
    <property type="entry name" value="HTH_TetR"/>
</dbReference>
<proteinExistence type="predicted"/>
<feature type="DNA-binding region" description="H-T-H motif" evidence="4">
    <location>
        <begin position="29"/>
        <end position="48"/>
    </location>
</feature>
<dbReference type="PANTHER" id="PTHR47506:SF1">
    <property type="entry name" value="HTH-TYPE TRANSCRIPTIONAL REGULATOR YJDC"/>
    <property type="match status" value="1"/>
</dbReference>
<dbReference type="Gene3D" id="1.10.10.60">
    <property type="entry name" value="Homeodomain-like"/>
    <property type="match status" value="1"/>
</dbReference>
<comment type="caution">
    <text evidence="6">The sequence shown here is derived from an EMBL/GenBank/DDBJ whole genome shotgun (WGS) entry which is preliminary data.</text>
</comment>
<name>A0A840VUI5_9ACTN</name>
<dbReference type="PROSITE" id="PS50977">
    <property type="entry name" value="HTH_TETR_2"/>
    <property type="match status" value="1"/>
</dbReference>
<dbReference type="SUPFAM" id="SSF48498">
    <property type="entry name" value="Tetracyclin repressor-like, C-terminal domain"/>
    <property type="match status" value="1"/>
</dbReference>
<keyword evidence="1" id="KW-0805">Transcription regulation</keyword>
<evidence type="ECO:0000259" key="5">
    <source>
        <dbReference type="PROSITE" id="PS50977"/>
    </source>
</evidence>
<evidence type="ECO:0000256" key="3">
    <source>
        <dbReference type="ARBA" id="ARBA00023163"/>
    </source>
</evidence>
<feature type="domain" description="HTH tetR-type" evidence="5">
    <location>
        <begin position="6"/>
        <end position="66"/>
    </location>
</feature>
<reference evidence="6 7" key="1">
    <citation type="submission" date="2020-08" db="EMBL/GenBank/DDBJ databases">
        <title>Sequencing the genomes of 1000 actinobacteria strains.</title>
        <authorList>
            <person name="Klenk H.-P."/>
        </authorList>
    </citation>
    <scope>NUCLEOTIDE SEQUENCE [LARGE SCALE GENOMIC DNA]</scope>
    <source>
        <strain evidence="6 7">DSM 103125</strain>
    </source>
</reference>
<evidence type="ECO:0000313" key="7">
    <source>
        <dbReference type="Proteomes" id="UP000586947"/>
    </source>
</evidence>
<evidence type="ECO:0000256" key="2">
    <source>
        <dbReference type="ARBA" id="ARBA00023125"/>
    </source>
</evidence>
<dbReference type="InterPro" id="IPR036271">
    <property type="entry name" value="Tet_transcr_reg_TetR-rel_C_sf"/>
</dbReference>
<protein>
    <submittedName>
        <fullName evidence="6">TetR/AcrR family transcriptional repressor of nem operon</fullName>
    </submittedName>
</protein>
<dbReference type="Pfam" id="PF16925">
    <property type="entry name" value="TetR_C_13"/>
    <property type="match status" value="1"/>
</dbReference>
<dbReference type="InterPro" id="IPR011075">
    <property type="entry name" value="TetR_C"/>
</dbReference>
<dbReference type="Gene3D" id="1.10.357.10">
    <property type="entry name" value="Tetracycline Repressor, domain 2"/>
    <property type="match status" value="1"/>
</dbReference>
<dbReference type="PRINTS" id="PR00455">
    <property type="entry name" value="HTHTETR"/>
</dbReference>
<dbReference type="SUPFAM" id="SSF46689">
    <property type="entry name" value="Homeodomain-like"/>
    <property type="match status" value="1"/>
</dbReference>
<dbReference type="GO" id="GO:0003677">
    <property type="term" value="F:DNA binding"/>
    <property type="evidence" value="ECO:0007669"/>
    <property type="project" value="UniProtKB-UniRule"/>
</dbReference>
<gene>
    <name evidence="6" type="ORF">HNR20_000735</name>
</gene>
<evidence type="ECO:0000313" key="6">
    <source>
        <dbReference type="EMBL" id="MBB5476230.1"/>
    </source>
</evidence>
<evidence type="ECO:0000256" key="4">
    <source>
        <dbReference type="PROSITE-ProRule" id="PRU00335"/>
    </source>
</evidence>
<dbReference type="InterPro" id="IPR009057">
    <property type="entry name" value="Homeodomain-like_sf"/>
</dbReference>
<accession>A0A840VUI5</accession>
<keyword evidence="3" id="KW-0804">Transcription</keyword>
<keyword evidence="2 4" id="KW-0238">DNA-binding</keyword>
<sequence>MGRPMQFDADAAVETAMGLFWRNGYAATTPQALTSELGIGKGSLYNTFESKHNLFLLSLARYSAWRMKFLSENFSSAAPVRLQLREAVEVLTGYGDHDRGCLLVNASAELGSADRAVTDVTDGLFVGIEDAFRQAIQRGQRDGELNTVRDAATEAGALLTTVIGTSLLVKARTDQSRVLRIIDATIEDL</sequence>
<dbReference type="PANTHER" id="PTHR47506">
    <property type="entry name" value="TRANSCRIPTIONAL REGULATORY PROTEIN"/>
    <property type="match status" value="1"/>
</dbReference>
<dbReference type="EMBL" id="JACHDP010000001">
    <property type="protein sequence ID" value="MBB5476230.1"/>
    <property type="molecule type" value="Genomic_DNA"/>
</dbReference>
<dbReference type="AlphaFoldDB" id="A0A840VUI5"/>
<keyword evidence="7" id="KW-1185">Reference proteome</keyword>
<organism evidence="6 7">
    <name type="scientific">Micromonospora parathelypteridis</name>
    <dbReference type="NCBI Taxonomy" id="1839617"/>
    <lineage>
        <taxon>Bacteria</taxon>
        <taxon>Bacillati</taxon>
        <taxon>Actinomycetota</taxon>
        <taxon>Actinomycetes</taxon>
        <taxon>Micromonosporales</taxon>
        <taxon>Micromonosporaceae</taxon>
        <taxon>Micromonospora</taxon>
    </lineage>
</organism>
<dbReference type="Proteomes" id="UP000586947">
    <property type="component" value="Unassembled WGS sequence"/>
</dbReference>